<dbReference type="AlphaFoldDB" id="A0A6N6N0C8"/>
<dbReference type="RefSeq" id="WP_151151793.1">
    <property type="nucleotide sequence ID" value="NZ_WAIE01000007.1"/>
</dbReference>
<proteinExistence type="predicted"/>
<organism evidence="1 2">
    <name type="scientific">Pseudodesulfovibrio senegalensis</name>
    <dbReference type="NCBI Taxonomy" id="1721087"/>
    <lineage>
        <taxon>Bacteria</taxon>
        <taxon>Pseudomonadati</taxon>
        <taxon>Thermodesulfobacteriota</taxon>
        <taxon>Desulfovibrionia</taxon>
        <taxon>Desulfovibrionales</taxon>
        <taxon>Desulfovibrionaceae</taxon>
    </lineage>
</organism>
<protein>
    <submittedName>
        <fullName evidence="1">Uncharacterized protein</fullName>
    </submittedName>
</protein>
<name>A0A6N6N0C8_9BACT</name>
<accession>A0A6N6N0C8</accession>
<dbReference type="EMBL" id="WAIE01000007">
    <property type="protein sequence ID" value="KAB1440352.1"/>
    <property type="molecule type" value="Genomic_DNA"/>
</dbReference>
<keyword evidence="2" id="KW-1185">Reference proteome</keyword>
<reference evidence="1 2" key="1">
    <citation type="journal article" date="2017" name="Int. J. Syst. Evol. Microbiol.">
        <title>Desulfovibrio senegalensis sp. nov., a mesophilic sulfate reducer isolated from marine sediment.</title>
        <authorList>
            <person name="Thioye A."/>
            <person name="Gam Z.B.A."/>
            <person name="Mbengue M."/>
            <person name="Cayol J.L."/>
            <person name="Joseph-Bartoli M."/>
            <person name="Toure-Kane C."/>
            <person name="Labat M."/>
        </authorList>
    </citation>
    <scope>NUCLEOTIDE SEQUENCE [LARGE SCALE GENOMIC DNA]</scope>
    <source>
        <strain evidence="1 2">DSM 101509</strain>
    </source>
</reference>
<evidence type="ECO:0000313" key="2">
    <source>
        <dbReference type="Proteomes" id="UP000438699"/>
    </source>
</evidence>
<comment type="caution">
    <text evidence="1">The sequence shown here is derived from an EMBL/GenBank/DDBJ whole genome shotgun (WGS) entry which is preliminary data.</text>
</comment>
<gene>
    <name evidence="1" type="ORF">F8A88_13980</name>
</gene>
<evidence type="ECO:0000313" key="1">
    <source>
        <dbReference type="EMBL" id="KAB1440352.1"/>
    </source>
</evidence>
<dbReference type="Proteomes" id="UP000438699">
    <property type="component" value="Unassembled WGS sequence"/>
</dbReference>
<sequence length="157" mass="17446">MILEELNLLTIVNDKRLVHFLPTTPKSIIVQCRTNLLEGSVSAETLIESRNQFVQIHAFGVLSLPSQLFVVISPPTCFHALLPGGQHYRSQANTEQIALNSNSGLEHQIASGNDLLRYTGDCLGAFNLFQQGISMENEADLVALVDDWMDRQLEVLQ</sequence>